<dbReference type="RefSeq" id="WP_194075362.1">
    <property type="nucleotide sequence ID" value="NZ_CP061839.1"/>
</dbReference>
<accession>A0A7S7AV31</accession>
<dbReference type="InterPro" id="IPR011050">
    <property type="entry name" value="Pectin_lyase_fold/virulence"/>
</dbReference>
<dbReference type="AlphaFoldDB" id="A0A7S7AV31"/>
<dbReference type="SUPFAM" id="SSF51126">
    <property type="entry name" value="Pectin lyase-like"/>
    <property type="match status" value="1"/>
</dbReference>
<sequence length="706" mass="80191">MKIKFFFVFLSFTFFICASDLPELKIEKKYNENGMDIYLNNTEYKEANYKLYNPFYKTYGNGKLKQKEKLYIPYGTEICIWLKTKSGKNSRVTHFIAKPKEETEIIQVINPVAGIWKEKQILFIDAEKKTEVMYSVDGSDPSQFGLLYTEPVLIEKTGNVNLKIKAISEDGIVNEKEINYTVSDSGAPSQEFSTVKPESGTEKTSFKILNWYFIEFSQDSPVYWFKGTVKDKDVLQKEKFTIYDGPVFTERNEDEILYWYCKEIENGKINKIELPKKPELSGCPLNPVNSNVELMFEDLRFSYFSDLTEFKNGKLNFDTAVKTEKEFNVKITAFLGGIMHGEFNVKFKIDKLPPPKPNVVFNPSFSPSNKEVKINFQEIPEAELIAEISPKDYTRSKNQIILTGSEEGRTLYSINIYNKDFAGNKSPSIIKEFIIEKNALYVDTNSGSKNAEGTPSDPFSSVTDAVNYINKISFAKNGKKTESEKWKIFLRGDSILNEAILITKNIKLISAEKRAVIRFSKNAGFVINGSSFEMENIDVFRRERPEEPREVPVIYASNAAVKLSGVKIHTVEGGSAVRAVYSHLDCSNTGVISEQTDYCVLFNLNNSSAVIRNTNFTGKGSSVAALSCSKCNIELDEITSNLTPGFTARFLEAWDSEIGLGKLNCIRNPETKNNKDTAIWYNRNSKLDIKYNPIVRGYAKPIEREP</sequence>
<dbReference type="Proteomes" id="UP000593915">
    <property type="component" value="Chromosome"/>
</dbReference>
<dbReference type="EMBL" id="CP061839">
    <property type="protein sequence ID" value="QOW59735.1"/>
    <property type="molecule type" value="Genomic_DNA"/>
</dbReference>
<reference evidence="1 2" key="1">
    <citation type="submission" date="2020-09" db="EMBL/GenBank/DDBJ databases">
        <title>Characterization of Treponema spp. from bovine digital dermatitis in Korea.</title>
        <authorList>
            <person name="Espiritu H.M."/>
            <person name="Cho Y.I."/>
            <person name="Mamuad L."/>
        </authorList>
    </citation>
    <scope>NUCLEOTIDE SEQUENCE [LARGE SCALE GENOMIC DNA]</scope>
    <source>
        <strain evidence="1 2">KS1</strain>
    </source>
</reference>
<name>A0A7S7AV31_9SPIR</name>
<dbReference type="Pfam" id="PF13287">
    <property type="entry name" value="Fn3_assoc"/>
    <property type="match status" value="1"/>
</dbReference>
<evidence type="ECO:0000313" key="2">
    <source>
        <dbReference type="Proteomes" id="UP000593915"/>
    </source>
</evidence>
<evidence type="ECO:0000313" key="1">
    <source>
        <dbReference type="EMBL" id="QOW59735.1"/>
    </source>
</evidence>
<proteinExistence type="predicted"/>
<dbReference type="InterPro" id="IPR026876">
    <property type="entry name" value="Fn3_assoc_repeat"/>
</dbReference>
<gene>
    <name evidence="1" type="ORF">IFE08_07565</name>
</gene>
<protein>
    <submittedName>
        <fullName evidence="1">Chitobiase/beta-hexosaminidase C-terminal domain-containing protein</fullName>
    </submittedName>
</protein>
<organism evidence="1 2">
    <name type="scientific">Treponema pedis</name>
    <dbReference type="NCBI Taxonomy" id="409322"/>
    <lineage>
        <taxon>Bacteria</taxon>
        <taxon>Pseudomonadati</taxon>
        <taxon>Spirochaetota</taxon>
        <taxon>Spirochaetia</taxon>
        <taxon>Spirochaetales</taxon>
        <taxon>Treponemataceae</taxon>
        <taxon>Treponema</taxon>
    </lineage>
</organism>